<evidence type="ECO:0000259" key="2">
    <source>
        <dbReference type="Pfam" id="PF14338"/>
    </source>
</evidence>
<dbReference type="InterPro" id="IPR052906">
    <property type="entry name" value="Type_IV_Methyl-Rstrct_Enzyme"/>
</dbReference>
<dbReference type="InterPro" id="IPR007560">
    <property type="entry name" value="Restrct_endonuc_IV_Mrr"/>
</dbReference>
<dbReference type="InterPro" id="IPR011335">
    <property type="entry name" value="Restrct_endonuc-II-like"/>
</dbReference>
<dbReference type="InterPro" id="IPR011856">
    <property type="entry name" value="tRNA_endonuc-like_dom_sf"/>
</dbReference>
<dbReference type="Proteomes" id="UP000199648">
    <property type="component" value="Unassembled WGS sequence"/>
</dbReference>
<dbReference type="Pfam" id="PF04471">
    <property type="entry name" value="Mrr_cat"/>
    <property type="match status" value="1"/>
</dbReference>
<proteinExistence type="predicted"/>
<dbReference type="GO" id="GO:0009307">
    <property type="term" value="P:DNA restriction-modification system"/>
    <property type="evidence" value="ECO:0007669"/>
    <property type="project" value="InterPro"/>
</dbReference>
<dbReference type="Gene3D" id="1.10.10.10">
    <property type="entry name" value="Winged helix-like DNA-binding domain superfamily/Winged helix DNA-binding domain"/>
    <property type="match status" value="1"/>
</dbReference>
<evidence type="ECO:0000313" key="3">
    <source>
        <dbReference type="EMBL" id="SCZ65301.1"/>
    </source>
</evidence>
<dbReference type="Gene3D" id="3.40.1350.10">
    <property type="match status" value="1"/>
</dbReference>
<organism evidence="3 4">
    <name type="scientific">Thiohalomonas denitrificans</name>
    <dbReference type="NCBI Taxonomy" id="415747"/>
    <lineage>
        <taxon>Bacteria</taxon>
        <taxon>Pseudomonadati</taxon>
        <taxon>Pseudomonadota</taxon>
        <taxon>Gammaproteobacteria</taxon>
        <taxon>Thiohalomonadales</taxon>
        <taxon>Thiohalomonadaceae</taxon>
        <taxon>Thiohalomonas</taxon>
    </lineage>
</organism>
<evidence type="ECO:0000259" key="1">
    <source>
        <dbReference type="Pfam" id="PF04471"/>
    </source>
</evidence>
<sequence>MPIPDYQTLMRPFLARLADGRVHRLAHLRNDLVEEFQLSPEEVREKLASGRQTVFSNRLGWAKTYMDKAGLLETPKRAHYRITDRGRRALEECPDAIDNDYLKHFEEFRAFVSQKKDHTEAQVASAERPSTPDEQIAAVHQALNSSLADDLLGAIQTASPGFFEQLVVDLMIAMGYGGSRKEAGEATQSTNDDGIDGIIKEDRLGLDTIYLQAKRWQNTVHRPEIDKFIGSLTRNRARKGVFITTSEFSPGAREAVHTLDMKVILIDGQQLAELMIEHNLGVTPKEVYEVKQVDSDYFSEDN</sequence>
<reference evidence="3 4" key="1">
    <citation type="submission" date="2016-10" db="EMBL/GenBank/DDBJ databases">
        <authorList>
            <person name="de Groot N.N."/>
        </authorList>
    </citation>
    <scope>NUCLEOTIDE SEQUENCE [LARGE SCALE GENOMIC DNA]</scope>
    <source>
        <strain evidence="3 4">HLD2</strain>
    </source>
</reference>
<protein>
    <submittedName>
        <fullName evidence="3">Restriction system protein</fullName>
    </submittedName>
</protein>
<evidence type="ECO:0000313" key="4">
    <source>
        <dbReference type="Proteomes" id="UP000199648"/>
    </source>
</evidence>
<dbReference type="OrthoDB" id="9803736at2"/>
<dbReference type="PANTHER" id="PTHR30015">
    <property type="entry name" value="MRR RESTRICTION SYSTEM PROTEIN"/>
    <property type="match status" value="1"/>
</dbReference>
<dbReference type="RefSeq" id="WP_092998461.1">
    <property type="nucleotide sequence ID" value="NZ_FMWD01000009.1"/>
</dbReference>
<dbReference type="GO" id="GO:0015666">
    <property type="term" value="F:restriction endodeoxyribonuclease activity"/>
    <property type="evidence" value="ECO:0007669"/>
    <property type="project" value="TreeGrafter"/>
</dbReference>
<dbReference type="GO" id="GO:0003677">
    <property type="term" value="F:DNA binding"/>
    <property type="evidence" value="ECO:0007669"/>
    <property type="project" value="InterPro"/>
</dbReference>
<dbReference type="Pfam" id="PF14338">
    <property type="entry name" value="Mrr_N"/>
    <property type="match status" value="1"/>
</dbReference>
<feature type="domain" description="Restriction endonuclease type IV Mrr" evidence="1">
    <location>
        <begin position="156"/>
        <end position="275"/>
    </location>
</feature>
<gene>
    <name evidence="3" type="ORF">SAMN03097708_02830</name>
</gene>
<dbReference type="InterPro" id="IPR036388">
    <property type="entry name" value="WH-like_DNA-bd_sf"/>
</dbReference>
<dbReference type="PANTHER" id="PTHR30015:SF7">
    <property type="entry name" value="TYPE IV METHYL-DIRECTED RESTRICTION ENZYME ECOKMRR"/>
    <property type="match status" value="1"/>
</dbReference>
<feature type="domain" description="Restriction system protein Mrr-like N-terminal" evidence="2">
    <location>
        <begin position="6"/>
        <end position="91"/>
    </location>
</feature>
<dbReference type="SUPFAM" id="SSF52980">
    <property type="entry name" value="Restriction endonuclease-like"/>
    <property type="match status" value="1"/>
</dbReference>
<keyword evidence="4" id="KW-1185">Reference proteome</keyword>
<dbReference type="EMBL" id="FMWD01000009">
    <property type="protein sequence ID" value="SCZ65301.1"/>
    <property type="molecule type" value="Genomic_DNA"/>
</dbReference>
<dbReference type="InterPro" id="IPR025745">
    <property type="entry name" value="Mrr-like_N_dom"/>
</dbReference>
<dbReference type="AlphaFoldDB" id="A0A1G5QVK6"/>
<name>A0A1G5QVK6_9GAMM</name>
<accession>A0A1G5QVK6</accession>
<dbReference type="STRING" id="415747.SAMN03097708_02830"/>